<dbReference type="GO" id="GO:0016829">
    <property type="term" value="F:lyase activity"/>
    <property type="evidence" value="ECO:0007669"/>
    <property type="project" value="UniProtKB-KW"/>
</dbReference>
<keyword evidence="6" id="KW-1185">Reference proteome</keyword>
<dbReference type="EMBL" id="JACJLV010000002">
    <property type="protein sequence ID" value="MBM6825681.1"/>
    <property type="molecule type" value="Genomic_DNA"/>
</dbReference>
<dbReference type="GO" id="GO:0006412">
    <property type="term" value="P:translation"/>
    <property type="evidence" value="ECO:0007669"/>
    <property type="project" value="UniProtKB-KW"/>
</dbReference>
<dbReference type="Gene3D" id="3.90.960.10">
    <property type="entry name" value="YbaK/aminoacyl-tRNA synthetase-associated domain"/>
    <property type="match status" value="1"/>
</dbReference>
<proteinExistence type="inferred from homology"/>
<dbReference type="AlphaFoldDB" id="A0A939BHV4"/>
<evidence type="ECO:0000256" key="1">
    <source>
        <dbReference type="ARBA" id="ARBA00009798"/>
    </source>
</evidence>
<keyword evidence="3 4" id="KW-0456">Lyase</keyword>
<dbReference type="NCBIfam" id="TIGR00011">
    <property type="entry name" value="YbaK_EbsC"/>
    <property type="match status" value="1"/>
</dbReference>
<dbReference type="InterPro" id="IPR036754">
    <property type="entry name" value="YbaK/aa-tRNA-synt-asso_dom_sf"/>
</dbReference>
<dbReference type="Pfam" id="PF04073">
    <property type="entry name" value="tRNA_edit"/>
    <property type="match status" value="1"/>
</dbReference>
<keyword evidence="2 4" id="KW-0648">Protein biosynthesis</keyword>
<dbReference type="GO" id="GO:0002161">
    <property type="term" value="F:aminoacyl-tRNA deacylase activity"/>
    <property type="evidence" value="ECO:0007669"/>
    <property type="project" value="InterPro"/>
</dbReference>
<dbReference type="EC" id="4.2.-.-" evidence="4"/>
<evidence type="ECO:0000256" key="4">
    <source>
        <dbReference type="PIRNR" id="PIRNR006181"/>
    </source>
</evidence>
<dbReference type="PANTHER" id="PTHR30411">
    <property type="entry name" value="CYTOPLASMIC PROTEIN"/>
    <property type="match status" value="1"/>
</dbReference>
<dbReference type="Proteomes" id="UP000713880">
    <property type="component" value="Unassembled WGS sequence"/>
</dbReference>
<reference evidence="5" key="2">
    <citation type="journal article" date="2021" name="Sci. Rep.">
        <title>The distribution of antibiotic resistance genes in chicken gut microbiota commensals.</title>
        <authorList>
            <person name="Juricova H."/>
            <person name="Matiasovicova J."/>
            <person name="Kubasova T."/>
            <person name="Cejkova D."/>
            <person name="Rychlik I."/>
        </authorList>
    </citation>
    <scope>NUCLEOTIDE SEQUENCE</scope>
    <source>
        <strain evidence="5">An420c</strain>
    </source>
</reference>
<dbReference type="CDD" id="cd00002">
    <property type="entry name" value="YbaK_deacylase"/>
    <property type="match status" value="1"/>
</dbReference>
<organism evidence="5 6">
    <name type="scientific">Mordavella massiliensis</name>
    <dbReference type="NCBI Taxonomy" id="1871024"/>
    <lineage>
        <taxon>Bacteria</taxon>
        <taxon>Bacillati</taxon>
        <taxon>Bacillota</taxon>
        <taxon>Clostridia</taxon>
        <taxon>Eubacteriales</taxon>
        <taxon>Clostridiaceae</taxon>
        <taxon>Mordavella</taxon>
    </lineage>
</organism>
<protein>
    <recommendedName>
        <fullName evidence="4">Cys-tRNA(Pro)/Cys-tRNA(Cys) deacylase</fullName>
        <ecNumber evidence="4">4.2.-.-</ecNumber>
    </recommendedName>
</protein>
<reference evidence="5" key="1">
    <citation type="submission" date="2020-08" db="EMBL/GenBank/DDBJ databases">
        <authorList>
            <person name="Cejkova D."/>
            <person name="Kubasova T."/>
            <person name="Jahodarova E."/>
            <person name="Rychlik I."/>
        </authorList>
    </citation>
    <scope>NUCLEOTIDE SEQUENCE</scope>
    <source>
        <strain evidence="5">An420c</strain>
    </source>
</reference>
<evidence type="ECO:0000256" key="3">
    <source>
        <dbReference type="ARBA" id="ARBA00023239"/>
    </source>
</evidence>
<evidence type="ECO:0000313" key="5">
    <source>
        <dbReference type="EMBL" id="MBM6825681.1"/>
    </source>
</evidence>
<gene>
    <name evidence="5" type="primary">ybaK</name>
    <name evidence="5" type="ORF">H6A13_00980</name>
</gene>
<dbReference type="PANTHER" id="PTHR30411:SF0">
    <property type="entry name" value="CYS-TRNA(PRO)_CYS-TRNA(CYS) DEACYLASE YBAK"/>
    <property type="match status" value="1"/>
</dbReference>
<dbReference type="SUPFAM" id="SSF55826">
    <property type="entry name" value="YbaK/ProRS associated domain"/>
    <property type="match status" value="1"/>
</dbReference>
<evidence type="ECO:0000256" key="2">
    <source>
        <dbReference type="ARBA" id="ARBA00022917"/>
    </source>
</evidence>
<dbReference type="InterPro" id="IPR007214">
    <property type="entry name" value="YbaK/aa-tRNA-synth-assoc-dom"/>
</dbReference>
<comment type="caution">
    <text evidence="5">The sequence shown here is derived from an EMBL/GenBank/DDBJ whole genome shotgun (WGS) entry which is preliminary data.</text>
</comment>
<dbReference type="InterPro" id="IPR004369">
    <property type="entry name" value="Prolyl-tRNA_editing_YbaK/EbsC"/>
</dbReference>
<evidence type="ECO:0000313" key="6">
    <source>
        <dbReference type="Proteomes" id="UP000713880"/>
    </source>
</evidence>
<comment type="similarity">
    <text evidence="1 4">Belongs to the prolyl-tRNA editing family. YbaK/EbsC subfamily.</text>
</comment>
<name>A0A939BHV4_9CLOT</name>
<accession>A0A939BHV4</accession>
<dbReference type="PIRSF" id="PIRSF006181">
    <property type="entry name" value="EbsC_YbaK"/>
    <property type="match status" value="1"/>
</dbReference>
<dbReference type="RefSeq" id="WP_204907752.1">
    <property type="nucleotide sequence ID" value="NZ_JACJLV010000002.1"/>
</dbReference>
<sequence>MGKKEEKTNVMRILDQKKIEYQSHNYVSTGAVSGLEVAEALGEDPDRAFKTLVTVGKSKEHYVFVVPVSRELNLKKAAQCVGEKSIEMIKSKELLPLTGYVHGGCSPIGMKKQFVTTIDKSAEHFDKIMFSAGKIGYQVEVSLADLKKVIRYQLGDITEE</sequence>